<organism evidence="3 4">
    <name type="scientific">Ascochyta lentis</name>
    <dbReference type="NCBI Taxonomy" id="205686"/>
    <lineage>
        <taxon>Eukaryota</taxon>
        <taxon>Fungi</taxon>
        <taxon>Dikarya</taxon>
        <taxon>Ascomycota</taxon>
        <taxon>Pezizomycotina</taxon>
        <taxon>Dothideomycetes</taxon>
        <taxon>Pleosporomycetidae</taxon>
        <taxon>Pleosporales</taxon>
        <taxon>Pleosporineae</taxon>
        <taxon>Didymellaceae</taxon>
        <taxon>Ascochyta</taxon>
    </lineage>
</organism>
<dbReference type="PANTHER" id="PTHR36681">
    <property type="entry name" value="NUCLEAR GTPASE, GERMINAL CENTER-ASSOCIATED, TANDEM DUPLICATE 3"/>
    <property type="match status" value="1"/>
</dbReference>
<dbReference type="InterPro" id="IPR045063">
    <property type="entry name" value="Dynamin_N"/>
</dbReference>
<sequence length="888" mass="102281">MSKRPLLPPSMPAKARACLNFELWKTLQVHLENSDYYGHNYIYDPSGEEMPDNSWYALDIDALRETIKHMCERLGRPIANCKMDDQEIMELLRTLEHARSTPAPKTINIAVVGHQGIGKSSIINALLNRDLVDVSASSSACTSFATIIEYKEGATDDTDLSDLKVTFLAPNEIRDFIEEQIRRYADVYAHFKFDDDIEPSEEESNEDDSSEDHLSDTSDNQVVSEKKMKKKVSKEVQRSAGTAEDFFRVMFNADADKEKEVDLQRWLSKPDLEDGQFLDHCTGLAMAHLAQIEAEESGSVEYPNVRDVDLESVRYHAASMWPLVKNVAISTGSVLLRNGIRFMDLPGYGDLNQTRAAIVNEYRRVADFEMVVAKSDRYLSKTDEDRYLSRATRCHGASNVFLVLNKADICLETPKAQVMRTVRKGTEEPFVSIGKQFSNIIGFAHEDPDTMQDYQKYLIKEAQMADGQYEFNKIRQKLQKKGVKTFSVSAARYLEWLDPDRLDHPPYTPSETGIPLLRQALLMLPAEANYQDLSTHVFETLADIQDKVSRILVKFTDDDDITSIRRYLLNRTPELSSKLRTLSTKIPHEIVPKAWDYAERIDIINGMANHIKLYSRVHYQTFWLMLRNNGIATHGRYAGKNLNEELLQMYKNTIKRWRTMTIPKSEKLARLLEKPIQAILLDLQRRMGEVSSDLKLKQRANEALVKLIHRVELARDRLLSRLEGSIGENYMHFTTEDDIKCPIAQQMKSAYVRIENMRRGGHRRHGIYRRQRKELILTTQSMNYGQPALVDAISSQVKTRQCEKWQAIEEDFITDILARFQDYTRILEELLENETYMSDAHKQVRKGLARKLPAFNKAFEEVKSQFPDSETQRPTKKARKSKIKTEME</sequence>
<dbReference type="PANTHER" id="PTHR36681:SF3">
    <property type="entry name" value="NUCLEAR GTPASE, GERMINAL CENTER-ASSOCIATED, TANDEM DUPLICATE 3"/>
    <property type="match status" value="1"/>
</dbReference>
<dbReference type="Proteomes" id="UP000651452">
    <property type="component" value="Unassembled WGS sequence"/>
</dbReference>
<accession>A0A8H7IZ60</accession>
<dbReference type="OrthoDB" id="3598281at2759"/>
<dbReference type="EMBL" id="RZGK01000016">
    <property type="protein sequence ID" value="KAF9693297.1"/>
    <property type="molecule type" value="Genomic_DNA"/>
</dbReference>
<protein>
    <recommendedName>
        <fullName evidence="2">Dynamin N-terminal domain-containing protein</fullName>
    </recommendedName>
</protein>
<feature type="region of interest" description="Disordered" evidence="1">
    <location>
        <begin position="863"/>
        <end position="888"/>
    </location>
</feature>
<evidence type="ECO:0000313" key="4">
    <source>
        <dbReference type="Proteomes" id="UP000651452"/>
    </source>
</evidence>
<dbReference type="Gene3D" id="3.40.50.300">
    <property type="entry name" value="P-loop containing nucleotide triphosphate hydrolases"/>
    <property type="match status" value="2"/>
</dbReference>
<gene>
    <name evidence="3" type="ORF">EKO04_008861</name>
</gene>
<comment type="caution">
    <text evidence="3">The sequence shown here is derived from an EMBL/GenBank/DDBJ whole genome shotgun (WGS) entry which is preliminary data.</text>
</comment>
<proteinExistence type="predicted"/>
<feature type="region of interest" description="Disordered" evidence="1">
    <location>
        <begin position="195"/>
        <end position="234"/>
    </location>
</feature>
<evidence type="ECO:0000259" key="2">
    <source>
        <dbReference type="Pfam" id="PF00350"/>
    </source>
</evidence>
<reference evidence="3" key="1">
    <citation type="submission" date="2018-12" db="EMBL/GenBank/DDBJ databases">
        <authorList>
            <person name="Syme R.A."/>
            <person name="Farfan-Caceres L."/>
            <person name="Lichtenzveig J."/>
        </authorList>
    </citation>
    <scope>NUCLEOTIDE SEQUENCE</scope>
    <source>
        <strain evidence="3">Al4</strain>
    </source>
</reference>
<evidence type="ECO:0000256" key="1">
    <source>
        <dbReference type="SAM" id="MobiDB-lite"/>
    </source>
</evidence>
<dbReference type="SUPFAM" id="SSF52540">
    <property type="entry name" value="P-loop containing nucleoside triphosphate hydrolases"/>
    <property type="match status" value="1"/>
</dbReference>
<dbReference type="Pfam" id="PF00350">
    <property type="entry name" value="Dynamin_N"/>
    <property type="match status" value="1"/>
</dbReference>
<evidence type="ECO:0000313" key="3">
    <source>
        <dbReference type="EMBL" id="KAF9693297.1"/>
    </source>
</evidence>
<reference evidence="3" key="2">
    <citation type="submission" date="2020-09" db="EMBL/GenBank/DDBJ databases">
        <title>Reference genome assembly for Australian Ascochyta lentis isolate Al4.</title>
        <authorList>
            <person name="Lee R.C."/>
            <person name="Farfan-Caceres L.M."/>
            <person name="Debler J.W."/>
            <person name="Williams A.H."/>
            <person name="Henares B.M."/>
        </authorList>
    </citation>
    <scope>NUCLEOTIDE SEQUENCE</scope>
    <source>
        <strain evidence="3">Al4</strain>
    </source>
</reference>
<dbReference type="InterPro" id="IPR027417">
    <property type="entry name" value="P-loop_NTPase"/>
</dbReference>
<dbReference type="AlphaFoldDB" id="A0A8H7IZ60"/>
<keyword evidence="4" id="KW-1185">Reference proteome</keyword>
<name>A0A8H7IZ60_9PLEO</name>
<feature type="compositionally biased region" description="Acidic residues" evidence="1">
    <location>
        <begin position="195"/>
        <end position="210"/>
    </location>
</feature>
<feature type="domain" description="Dynamin N-terminal" evidence="2">
    <location>
        <begin position="109"/>
        <end position="406"/>
    </location>
</feature>